<reference evidence="1 2" key="1">
    <citation type="submission" date="2016-06" db="EMBL/GenBank/DDBJ databases">
        <title>Living apart together: crosstalk between the core and supernumerary genomes in a fungal plant pathogen.</title>
        <authorList>
            <person name="Vanheule A."/>
            <person name="Audenaert K."/>
            <person name="Warris S."/>
            <person name="Van De Geest H."/>
            <person name="Schijlen E."/>
            <person name="Hofte M."/>
            <person name="De Saeger S."/>
            <person name="Haesaert G."/>
            <person name="Waalwijk C."/>
            <person name="Van Der Lee T."/>
        </authorList>
    </citation>
    <scope>NUCLEOTIDE SEQUENCE [LARGE SCALE GENOMIC DNA]</scope>
    <source>
        <strain evidence="1 2">2516</strain>
    </source>
</reference>
<protein>
    <submittedName>
        <fullName evidence="1">Uncharacterized protein</fullName>
    </submittedName>
</protein>
<dbReference type="Proteomes" id="UP000091967">
    <property type="component" value="Unassembled WGS sequence"/>
</dbReference>
<accession>A0A1B8B2L0</accession>
<organism evidence="1 2">
    <name type="scientific">Fusarium poae</name>
    <dbReference type="NCBI Taxonomy" id="36050"/>
    <lineage>
        <taxon>Eukaryota</taxon>
        <taxon>Fungi</taxon>
        <taxon>Dikarya</taxon>
        <taxon>Ascomycota</taxon>
        <taxon>Pezizomycotina</taxon>
        <taxon>Sordariomycetes</taxon>
        <taxon>Hypocreomycetidae</taxon>
        <taxon>Hypocreales</taxon>
        <taxon>Nectriaceae</taxon>
        <taxon>Fusarium</taxon>
    </lineage>
</organism>
<sequence length="123" mass="14377">MMMYRLATASDEQQIDRICNHLQSRTNLTHLAFTTQSFHVSTHLASYNLLDEDDPVENQITRRYFQLARRLVEASPRLQHVVIMDEWPYHYSAIKDDFGVVRTDKKDGRDVTALSSFPHGLWP</sequence>
<evidence type="ECO:0000313" key="1">
    <source>
        <dbReference type="EMBL" id="OBS26946.1"/>
    </source>
</evidence>
<comment type="caution">
    <text evidence="1">The sequence shown here is derived from an EMBL/GenBank/DDBJ whole genome shotgun (WGS) entry which is preliminary data.</text>
</comment>
<name>A0A1B8B2L0_FUSPO</name>
<evidence type="ECO:0000313" key="2">
    <source>
        <dbReference type="Proteomes" id="UP000091967"/>
    </source>
</evidence>
<keyword evidence="2" id="KW-1185">Reference proteome</keyword>
<gene>
    <name evidence="1" type="ORF">FPOA_00887</name>
</gene>
<proteinExistence type="predicted"/>
<dbReference type="AlphaFoldDB" id="A0A1B8B2L0"/>
<dbReference type="EMBL" id="LYXU01000001">
    <property type="protein sequence ID" value="OBS26946.1"/>
    <property type="molecule type" value="Genomic_DNA"/>
</dbReference>